<feature type="domain" description="SHD" evidence="2">
    <location>
        <begin position="1179"/>
        <end position="1274"/>
    </location>
</feature>
<feature type="compositionally biased region" description="Basic and acidic residues" evidence="1">
    <location>
        <begin position="881"/>
        <end position="894"/>
    </location>
</feature>
<dbReference type="WBParaSite" id="HPBE_0000859901-mRNA-1">
    <property type="protein sequence ID" value="HPBE_0000859901-mRNA-1"/>
    <property type="gene ID" value="HPBE_0000859901"/>
</dbReference>
<feature type="region of interest" description="Disordered" evidence="1">
    <location>
        <begin position="676"/>
        <end position="702"/>
    </location>
</feature>
<feature type="compositionally biased region" description="Basic and acidic residues" evidence="1">
    <location>
        <begin position="418"/>
        <end position="448"/>
    </location>
</feature>
<sequence>MRSFTESIECDLPPAPELPAQLDIDRISMRTSDTNDTIIEMVKPTSTVDPSLGETQKYKMSVPGPGHSEQEHEMHKSLLRDDDDLDSEIESALAPVQPDKSAPPSAFSRHVQVRHFRFVGRIPRVEQIPFHRFPFQAIPEEDPEHAALRREYSNPSAQRPRPTTPTQSCALERFAFNAPFEGMFSSDIEIPSCLAISVYAGSGIFSSMRSIAATISDTTEIKKEEKIKVSIPTKERSVSRRRKSDMLYSDFYESISSQIPPQSRSSVSGRSTPLNDYEGDILEENPQYKKKAPPPPVVHRRSSIEWENFEEAKAASGEARVEEEVTATKSMAKKAKVDKGGVRPQPSEEDEPMFSEEMSEERRRAQAANSVAKDKAEDPTTGTEKIEDDNSEAVSGQPLKEDREHESELETAATTEVKSNEPTEEAKAVSDGGTEAHVEEAPEQHAADVSEEENHEQPYDPNAYPGYVWNYGTQQWDVDPNYDPNLQHSAGYTYPYGDYSATQQAGGYTYPTEDYDHAYDQTYAYDQGVGNTGSAQQSAAADSAYGQGTVDYGYNQHYNYDQAGVLPGYEATAARAYSQSTGYEATSAATYGQATGLDATTTFGYDTAPFSGAVGNGFAADPSYYHAGYDQSVVESSQPHIGIDQTPTDFGTVAAVAAMPGYGYDQGETDYGATSTTGTADYSYGQTSTSYSDSTGDAAVPPEGAQAAADYTYASYAHDYPADYPSYQGEHQAQEHPPATQPWGSASHPYPSHQYYPSVPEQASGSAPFLQPLFKSVPPPADPYAWGSGGHDMAASTAADLSVEKHSPSRPPPPSRPAPPKFPRTGAGDEQVAAAHAAPPRPPPAASTAAPSRPRPPPAMPAPPAPVEPEPEEDAWTQFKRLTEKRLTEEMKQEKKLKKKLKQQGKKAPSPTFDPDEEANMDRAAQELAKKLASMRSDLADWRPPPESKASDGAAQDDSLSGIPPRKRSSLKEAQQDSGGSLELPAHLNTQKPDNVAPVGDFAPNDPKLSAPAWADFETAVPELPPSESGFFSNKDNNGVTDSSVPEEFDPFIIPTQFKQERDPFAPPGKDLIDEDYDPFAVRPVEDIVAAAKAKAEEARLNKEAHDDVDFFGGERHSPTLSTPTPEGGSPATTPSHRPDVFEDDFKCEGMDLETPTPLYDEDDSQPLEEFMPKFTGDGWELMVRHPIKKKSFMAERFWKPCYVRLHNNTLIIFNAKADSKPIQVSSTRILTCRGFTLVSARPLGKVPEIFPRVPYLERDRNASNVRMASSEKN</sequence>
<feature type="region of interest" description="Disordered" evidence="1">
    <location>
        <begin position="1054"/>
        <end position="1073"/>
    </location>
</feature>
<reference evidence="3 4" key="1">
    <citation type="submission" date="2018-11" db="EMBL/GenBank/DDBJ databases">
        <authorList>
            <consortium name="Pathogen Informatics"/>
        </authorList>
    </citation>
    <scope>NUCLEOTIDE SEQUENCE [LARGE SCALE GENOMIC DNA]</scope>
</reference>
<feature type="compositionally biased region" description="Acidic residues" evidence="1">
    <location>
        <begin position="347"/>
        <end position="359"/>
    </location>
</feature>
<evidence type="ECO:0000256" key="1">
    <source>
        <dbReference type="SAM" id="MobiDB-lite"/>
    </source>
</evidence>
<dbReference type="Proteomes" id="UP000050761">
    <property type="component" value="Unassembled WGS sequence"/>
</dbReference>
<protein>
    <submittedName>
        <fullName evidence="5">SHD domain-containing protein</fullName>
    </submittedName>
</protein>
<feature type="compositionally biased region" description="Basic and acidic residues" evidence="1">
    <location>
        <begin position="920"/>
        <end position="930"/>
    </location>
</feature>
<feature type="compositionally biased region" description="Basic residues" evidence="1">
    <location>
        <begin position="895"/>
        <end position="905"/>
    </location>
</feature>
<dbReference type="InterPro" id="IPR012320">
    <property type="entry name" value="SHD_dom"/>
</dbReference>
<feature type="region of interest" description="Disordered" evidence="1">
    <location>
        <begin position="1109"/>
        <end position="1138"/>
    </location>
</feature>
<feature type="compositionally biased region" description="Pro residues" evidence="1">
    <location>
        <begin position="809"/>
        <end position="822"/>
    </location>
</feature>
<evidence type="ECO:0000313" key="4">
    <source>
        <dbReference type="Proteomes" id="UP000050761"/>
    </source>
</evidence>
<dbReference type="GO" id="GO:0006897">
    <property type="term" value="P:endocytosis"/>
    <property type="evidence" value="ECO:0007669"/>
    <property type="project" value="InterPro"/>
</dbReference>
<evidence type="ECO:0000259" key="2">
    <source>
        <dbReference type="PROSITE" id="PS51070"/>
    </source>
</evidence>
<feature type="region of interest" description="Disordered" evidence="1">
    <location>
        <begin position="784"/>
        <end position="1047"/>
    </location>
</feature>
<dbReference type="EMBL" id="UZAH01026200">
    <property type="protein sequence ID" value="VDO77031.1"/>
    <property type="molecule type" value="Genomic_DNA"/>
</dbReference>
<keyword evidence="4" id="KW-1185">Reference proteome</keyword>
<proteinExistence type="predicted"/>
<feature type="region of interest" description="Disordered" evidence="1">
    <location>
        <begin position="258"/>
        <end position="463"/>
    </location>
</feature>
<feature type="compositionally biased region" description="Basic and acidic residues" evidence="1">
    <location>
        <begin position="399"/>
        <end position="408"/>
    </location>
</feature>
<evidence type="ECO:0000313" key="3">
    <source>
        <dbReference type="EMBL" id="VDO77031.1"/>
    </source>
</evidence>
<dbReference type="AlphaFoldDB" id="A0A3P7XRF1"/>
<feature type="compositionally biased region" description="Low complexity" evidence="1">
    <location>
        <begin position="258"/>
        <end position="268"/>
    </location>
</feature>
<feature type="region of interest" description="Disordered" evidence="1">
    <location>
        <begin position="1"/>
        <end position="22"/>
    </location>
</feature>
<evidence type="ECO:0000313" key="5">
    <source>
        <dbReference type="WBParaSite" id="HPBE_0000859901-mRNA-1"/>
    </source>
</evidence>
<feature type="compositionally biased region" description="Polar residues" evidence="1">
    <location>
        <begin position="1119"/>
        <end position="1136"/>
    </location>
</feature>
<dbReference type="PROSITE" id="PS51070">
    <property type="entry name" value="SHD"/>
    <property type="match status" value="1"/>
</dbReference>
<gene>
    <name evidence="3" type="ORF">HPBE_LOCUS8600</name>
</gene>
<organism evidence="3">
    <name type="scientific">Heligmosomoides polygyrus</name>
    <name type="common">Parasitic roundworm</name>
    <dbReference type="NCBI Taxonomy" id="6339"/>
    <lineage>
        <taxon>Eukaryota</taxon>
        <taxon>Metazoa</taxon>
        <taxon>Ecdysozoa</taxon>
        <taxon>Nematoda</taxon>
        <taxon>Chromadorea</taxon>
        <taxon>Rhabditida</taxon>
        <taxon>Rhabditina</taxon>
        <taxon>Rhabditomorpha</taxon>
        <taxon>Strongyloidea</taxon>
        <taxon>Heligmosomidae</taxon>
        <taxon>Heligmosomoides</taxon>
    </lineage>
</organism>
<feature type="compositionally biased region" description="Pro residues" evidence="1">
    <location>
        <begin position="853"/>
        <end position="868"/>
    </location>
</feature>
<feature type="compositionally biased region" description="Basic and acidic residues" evidence="1">
    <location>
        <begin position="938"/>
        <end position="950"/>
    </location>
</feature>
<dbReference type="OrthoDB" id="5803645at2759"/>
<feature type="region of interest" description="Disordered" evidence="1">
    <location>
        <begin position="723"/>
        <end position="764"/>
    </location>
</feature>
<name>A0A3P7XRF1_HELPZ</name>
<reference evidence="5" key="2">
    <citation type="submission" date="2019-09" db="UniProtKB">
        <authorList>
            <consortium name="WormBaseParasite"/>
        </authorList>
    </citation>
    <scope>IDENTIFICATION</scope>
</reference>
<feature type="compositionally biased region" description="Basic and acidic residues" evidence="1">
    <location>
        <begin position="1109"/>
        <end position="1118"/>
    </location>
</feature>
<feature type="compositionally biased region" description="Polar residues" evidence="1">
    <location>
        <begin position="676"/>
        <end position="695"/>
    </location>
</feature>
<accession>A0A3P7XRF1</accession>
<feature type="compositionally biased region" description="Polar residues" evidence="1">
    <location>
        <begin position="1030"/>
        <end position="1044"/>
    </location>
</feature>